<proteinExistence type="predicted"/>
<sequence>VVIYPYILGFARRKSYIWGLSFSDKRAFDYIPVWSSKKAG</sequence>
<dbReference type="EMBL" id="BARS01036730">
    <property type="protein sequence ID" value="GAG18246.1"/>
    <property type="molecule type" value="Genomic_DNA"/>
</dbReference>
<evidence type="ECO:0000313" key="1">
    <source>
        <dbReference type="EMBL" id="GAG18246.1"/>
    </source>
</evidence>
<protein>
    <submittedName>
        <fullName evidence="1">Uncharacterized protein</fullName>
    </submittedName>
</protein>
<feature type="non-terminal residue" evidence="1">
    <location>
        <position position="1"/>
    </location>
</feature>
<gene>
    <name evidence="1" type="ORF">S01H1_56410</name>
</gene>
<organism evidence="1">
    <name type="scientific">marine sediment metagenome</name>
    <dbReference type="NCBI Taxonomy" id="412755"/>
    <lineage>
        <taxon>unclassified sequences</taxon>
        <taxon>metagenomes</taxon>
        <taxon>ecological metagenomes</taxon>
    </lineage>
</organism>
<dbReference type="AlphaFoldDB" id="X0WZR7"/>
<accession>X0WZR7</accession>
<reference evidence="1" key="1">
    <citation type="journal article" date="2014" name="Front. Microbiol.">
        <title>High frequency of phylogenetically diverse reductive dehalogenase-homologous genes in deep subseafloor sedimentary metagenomes.</title>
        <authorList>
            <person name="Kawai M."/>
            <person name="Futagami T."/>
            <person name="Toyoda A."/>
            <person name="Takaki Y."/>
            <person name="Nishi S."/>
            <person name="Hori S."/>
            <person name="Arai W."/>
            <person name="Tsubouchi T."/>
            <person name="Morono Y."/>
            <person name="Uchiyama I."/>
            <person name="Ito T."/>
            <person name="Fujiyama A."/>
            <person name="Inagaki F."/>
            <person name="Takami H."/>
        </authorList>
    </citation>
    <scope>NUCLEOTIDE SEQUENCE</scope>
    <source>
        <strain evidence="1">Expedition CK06-06</strain>
    </source>
</reference>
<name>X0WZR7_9ZZZZ</name>
<comment type="caution">
    <text evidence="1">The sequence shown here is derived from an EMBL/GenBank/DDBJ whole genome shotgun (WGS) entry which is preliminary data.</text>
</comment>